<name>A0A2R5H1L9_9STRA</name>
<evidence type="ECO:0000256" key="7">
    <source>
        <dbReference type="ARBA" id="ARBA00023136"/>
    </source>
</evidence>
<evidence type="ECO:0000256" key="3">
    <source>
        <dbReference type="ARBA" id="ARBA00022723"/>
    </source>
</evidence>
<feature type="transmembrane region" description="Helical" evidence="9">
    <location>
        <begin position="138"/>
        <end position="160"/>
    </location>
</feature>
<evidence type="ECO:0000313" key="11">
    <source>
        <dbReference type="EMBL" id="GBG34244.1"/>
    </source>
</evidence>
<protein>
    <submittedName>
        <fullName evidence="11">RING finger protein 121</fullName>
    </submittedName>
</protein>
<evidence type="ECO:0000313" key="12">
    <source>
        <dbReference type="Proteomes" id="UP000241890"/>
    </source>
</evidence>
<dbReference type="PROSITE" id="PS50089">
    <property type="entry name" value="ZF_RING_2"/>
    <property type="match status" value="1"/>
</dbReference>
<reference evidence="11 12" key="1">
    <citation type="submission" date="2017-12" db="EMBL/GenBank/DDBJ databases">
        <title>Sequencing, de novo assembly and annotation of complete genome of a new Thraustochytrid species, strain FCC1311.</title>
        <authorList>
            <person name="Sedici K."/>
            <person name="Godart F."/>
            <person name="Aiese Cigliano R."/>
            <person name="Sanseverino W."/>
            <person name="Barakat M."/>
            <person name="Ortet P."/>
            <person name="Marechal E."/>
            <person name="Cagnac O."/>
            <person name="Amato A."/>
        </authorList>
    </citation>
    <scope>NUCLEOTIDE SEQUENCE [LARGE SCALE GENOMIC DNA]</scope>
</reference>
<accession>A0A2R5H1L9</accession>
<comment type="subcellular location">
    <subcellularLocation>
        <location evidence="1">Membrane</location>
        <topology evidence="1">Multi-pass membrane protein</topology>
    </subcellularLocation>
</comment>
<dbReference type="EMBL" id="BEYU01000185">
    <property type="protein sequence ID" value="GBG34244.1"/>
    <property type="molecule type" value="Genomic_DNA"/>
</dbReference>
<evidence type="ECO:0000256" key="1">
    <source>
        <dbReference type="ARBA" id="ARBA00004141"/>
    </source>
</evidence>
<keyword evidence="2 9" id="KW-0812">Transmembrane</keyword>
<evidence type="ECO:0000256" key="6">
    <source>
        <dbReference type="ARBA" id="ARBA00022989"/>
    </source>
</evidence>
<keyword evidence="4 8" id="KW-0863">Zinc-finger</keyword>
<keyword evidence="3" id="KW-0479">Metal-binding</keyword>
<dbReference type="PANTHER" id="PTHR13407:SF0">
    <property type="entry name" value="FI05221P"/>
    <property type="match status" value="1"/>
</dbReference>
<keyword evidence="5" id="KW-0862">Zinc</keyword>
<feature type="transmembrane region" description="Helical" evidence="9">
    <location>
        <begin position="36"/>
        <end position="57"/>
    </location>
</feature>
<evidence type="ECO:0000256" key="9">
    <source>
        <dbReference type="SAM" id="Phobius"/>
    </source>
</evidence>
<dbReference type="GO" id="GO:0000139">
    <property type="term" value="C:Golgi membrane"/>
    <property type="evidence" value="ECO:0007669"/>
    <property type="project" value="TreeGrafter"/>
</dbReference>
<dbReference type="OrthoDB" id="446635at2759"/>
<dbReference type="GO" id="GO:0036503">
    <property type="term" value="P:ERAD pathway"/>
    <property type="evidence" value="ECO:0007669"/>
    <property type="project" value="TreeGrafter"/>
</dbReference>
<evidence type="ECO:0000256" key="2">
    <source>
        <dbReference type="ARBA" id="ARBA00022692"/>
    </source>
</evidence>
<dbReference type="Proteomes" id="UP000241890">
    <property type="component" value="Unassembled WGS sequence"/>
</dbReference>
<comment type="caution">
    <text evidence="11">The sequence shown here is derived from an EMBL/GenBank/DDBJ whole genome shotgun (WGS) entry which is preliminary data.</text>
</comment>
<evidence type="ECO:0000256" key="8">
    <source>
        <dbReference type="PROSITE-ProRule" id="PRU00175"/>
    </source>
</evidence>
<feature type="domain" description="RING-type" evidence="10">
    <location>
        <begin position="190"/>
        <end position="251"/>
    </location>
</feature>
<evidence type="ECO:0000256" key="5">
    <source>
        <dbReference type="ARBA" id="ARBA00022833"/>
    </source>
</evidence>
<organism evidence="11 12">
    <name type="scientific">Hondaea fermentalgiana</name>
    <dbReference type="NCBI Taxonomy" id="2315210"/>
    <lineage>
        <taxon>Eukaryota</taxon>
        <taxon>Sar</taxon>
        <taxon>Stramenopiles</taxon>
        <taxon>Bigyra</taxon>
        <taxon>Labyrinthulomycetes</taxon>
        <taxon>Thraustochytrida</taxon>
        <taxon>Thraustochytriidae</taxon>
        <taxon>Hondaea</taxon>
    </lineage>
</organism>
<dbReference type="GO" id="GO:0005789">
    <property type="term" value="C:endoplasmic reticulum membrane"/>
    <property type="evidence" value="ECO:0007669"/>
    <property type="project" value="TreeGrafter"/>
</dbReference>
<proteinExistence type="predicted"/>
<sequence length="330" mass="37738">MTNGAHPAGPHEDVVVVTDDGHVLTDEELMDRQTTAYAFLVGVVLLQVAVLRIRAVYPKRFQEVTLAFLWLYPLVVLYRKLDVTSILLVTTWVAWSAWTVRLLKMARAKHLAPDTPEKVYTWFLRTHSVCYYAGTASIYLFLFFPGFCFTVLFFALYFAVLGRDLAEIATDHISNTVGYTKYDTPPRNLCALCDNELQPMLELLASEGKSNDENSSAKRSVFKLECGHEFHEHCLRGWAIVGKKDTCALCSEKVDLKALIPEHPWNSRRMSVLWIRLLNVLRFLVVWHPLIVHLDLFLLNIMHFAPLLDKPVHIEHHYHEAPHEAVASSI</sequence>
<dbReference type="SUPFAM" id="SSF57850">
    <property type="entry name" value="RING/U-box"/>
    <property type="match status" value="1"/>
</dbReference>
<dbReference type="GO" id="GO:0061630">
    <property type="term" value="F:ubiquitin protein ligase activity"/>
    <property type="evidence" value="ECO:0007669"/>
    <property type="project" value="TreeGrafter"/>
</dbReference>
<keyword evidence="6 9" id="KW-1133">Transmembrane helix</keyword>
<keyword evidence="12" id="KW-1185">Reference proteome</keyword>
<dbReference type="GO" id="GO:0008270">
    <property type="term" value="F:zinc ion binding"/>
    <property type="evidence" value="ECO:0007669"/>
    <property type="project" value="UniProtKB-KW"/>
</dbReference>
<feature type="transmembrane region" description="Helical" evidence="9">
    <location>
        <begin position="69"/>
        <end position="95"/>
    </location>
</feature>
<dbReference type="SMART" id="SM00184">
    <property type="entry name" value="RING"/>
    <property type="match status" value="1"/>
</dbReference>
<dbReference type="Pfam" id="PF00097">
    <property type="entry name" value="zf-C3HC4"/>
    <property type="match status" value="1"/>
</dbReference>
<gene>
    <name evidence="11" type="ORF">FCC1311_104682</name>
</gene>
<dbReference type="InterPro" id="IPR001841">
    <property type="entry name" value="Znf_RING"/>
</dbReference>
<dbReference type="PANTHER" id="PTHR13407">
    <property type="entry name" value="RNF121 PROTEIN"/>
    <property type="match status" value="1"/>
</dbReference>
<dbReference type="InParanoid" id="A0A2R5H1L9"/>
<keyword evidence="7 9" id="KW-0472">Membrane</keyword>
<dbReference type="InterPro" id="IPR040176">
    <property type="entry name" value="RNF121/RNF175"/>
</dbReference>
<evidence type="ECO:0000256" key="4">
    <source>
        <dbReference type="ARBA" id="ARBA00022771"/>
    </source>
</evidence>
<evidence type="ECO:0000259" key="10">
    <source>
        <dbReference type="PROSITE" id="PS50089"/>
    </source>
</evidence>
<dbReference type="InterPro" id="IPR018957">
    <property type="entry name" value="Znf_C3HC4_RING-type"/>
</dbReference>
<dbReference type="InterPro" id="IPR013083">
    <property type="entry name" value="Znf_RING/FYVE/PHD"/>
</dbReference>
<feature type="transmembrane region" description="Helical" evidence="9">
    <location>
        <begin position="277"/>
        <end position="302"/>
    </location>
</feature>
<dbReference type="AlphaFoldDB" id="A0A2R5H1L9"/>
<dbReference type="Gene3D" id="3.30.40.10">
    <property type="entry name" value="Zinc/RING finger domain, C3HC4 (zinc finger)"/>
    <property type="match status" value="1"/>
</dbReference>